<keyword evidence="1" id="KW-0175">Coiled coil</keyword>
<protein>
    <recommendedName>
        <fullName evidence="3">DUF5667 domain-containing protein</fullName>
    </recommendedName>
</protein>
<dbReference type="InterPro" id="IPR043725">
    <property type="entry name" value="DUF5667"/>
</dbReference>
<comment type="caution">
    <text evidence="4">The sequence shown here is derived from an EMBL/GenBank/DDBJ whole genome shotgun (WGS) entry which is preliminary data.</text>
</comment>
<proteinExistence type="predicted"/>
<dbReference type="AlphaFoldDB" id="A0A133V7J3"/>
<name>A0A133V7J3_9EURY</name>
<dbReference type="EMBL" id="LHXY01000004">
    <property type="protein sequence ID" value="KXB02393.1"/>
    <property type="molecule type" value="Genomic_DNA"/>
</dbReference>
<dbReference type="Proteomes" id="UP000070035">
    <property type="component" value="Unassembled WGS sequence"/>
</dbReference>
<evidence type="ECO:0000256" key="1">
    <source>
        <dbReference type="SAM" id="Coils"/>
    </source>
</evidence>
<reference evidence="4 5" key="1">
    <citation type="journal article" date="2016" name="Sci. Rep.">
        <title>Metabolic traits of an uncultured archaeal lineage -MSBL1- from brine pools of the Red Sea.</title>
        <authorList>
            <person name="Mwirichia R."/>
            <person name="Alam I."/>
            <person name="Rashid M."/>
            <person name="Vinu M."/>
            <person name="Ba-Alawi W."/>
            <person name="Anthony Kamau A."/>
            <person name="Kamanda Ngugi D."/>
            <person name="Goker M."/>
            <person name="Klenk H.P."/>
            <person name="Bajic V."/>
            <person name="Stingl U."/>
        </authorList>
    </citation>
    <scope>NUCLEOTIDE SEQUENCE [LARGE SCALE GENOMIC DNA]</scope>
    <source>
        <strain evidence="4">SCGC-AAA261F17</strain>
    </source>
</reference>
<feature type="coiled-coil region" evidence="1">
    <location>
        <begin position="176"/>
        <end position="203"/>
    </location>
</feature>
<organism evidence="4 5">
    <name type="scientific">candidate division MSBL1 archaeon SCGC-AAA261F17</name>
    <dbReference type="NCBI Taxonomy" id="1698274"/>
    <lineage>
        <taxon>Archaea</taxon>
        <taxon>Methanobacteriati</taxon>
        <taxon>Methanobacteriota</taxon>
        <taxon>candidate division MSBL1</taxon>
    </lineage>
</organism>
<dbReference type="Pfam" id="PF18915">
    <property type="entry name" value="DUF5667"/>
    <property type="match status" value="1"/>
</dbReference>
<feature type="region of interest" description="Disordered" evidence="2">
    <location>
        <begin position="380"/>
        <end position="401"/>
    </location>
</feature>
<accession>A0A133V7J3</accession>
<evidence type="ECO:0000259" key="3">
    <source>
        <dbReference type="Pfam" id="PF18915"/>
    </source>
</evidence>
<keyword evidence="5" id="KW-1185">Reference proteome</keyword>
<feature type="domain" description="DUF5667" evidence="3">
    <location>
        <begin position="40"/>
        <end position="138"/>
    </location>
</feature>
<sequence length="401" mass="43919">MKKMLNMSQAGVATVTITVAVVVVSGGAVGPPVAVDEMDVQPDSPLYGLERAGEAIKEATFAGGQGWEIARGHERTSEFVNMANKRKAEGYTGLLNEAEDRFKKAIESAGDVKSIQKAKEAINKHISTLENVREKVPDVAKPAISLAISQSARGKSVVADVAAGKSPGEELGETVRERVRTQLREIKQETKTLRKEVKENLEKAPAKANEIVQNIEINTAKKIANQAKEMVKKNKGQCAQCASGVIEEAQCHLETAAMFAENETGLEKAISASQKHLSTLQSVYENVPDVAKPAISLAMQRSSQYIKVLENVKENQLSPGEQISNQIRERIRNRVHEIKENVKKIQEQVRNRIREAAGQASEISKIIQEYENKAKRIVESVTENQEENESYGTPGKGSPPF</sequence>
<evidence type="ECO:0000256" key="2">
    <source>
        <dbReference type="SAM" id="MobiDB-lite"/>
    </source>
</evidence>
<evidence type="ECO:0000313" key="5">
    <source>
        <dbReference type="Proteomes" id="UP000070035"/>
    </source>
</evidence>
<evidence type="ECO:0000313" key="4">
    <source>
        <dbReference type="EMBL" id="KXB02393.1"/>
    </source>
</evidence>
<gene>
    <name evidence="4" type="ORF">AKJ44_00660</name>
</gene>